<protein>
    <submittedName>
        <fullName evidence="1">Uncharacterized protein</fullName>
    </submittedName>
</protein>
<comment type="caution">
    <text evidence="1">The sequence shown here is derived from an EMBL/GenBank/DDBJ whole genome shotgun (WGS) entry which is preliminary data.</text>
</comment>
<proteinExistence type="predicted"/>
<reference evidence="1 2" key="1">
    <citation type="journal article" date="2022" name="Hortic Res">
        <title>A haplotype resolved chromosomal level avocado genome allows analysis of novel avocado genes.</title>
        <authorList>
            <person name="Nath O."/>
            <person name="Fletcher S.J."/>
            <person name="Hayward A."/>
            <person name="Shaw L.M."/>
            <person name="Masouleh A.K."/>
            <person name="Furtado A."/>
            <person name="Henry R.J."/>
            <person name="Mitter N."/>
        </authorList>
    </citation>
    <scope>NUCLEOTIDE SEQUENCE [LARGE SCALE GENOMIC DNA]</scope>
    <source>
        <strain evidence="2">cv. Hass</strain>
    </source>
</reference>
<dbReference type="EMBL" id="CM056810">
    <property type="protein sequence ID" value="KAJ8643792.1"/>
    <property type="molecule type" value="Genomic_DNA"/>
</dbReference>
<sequence>MLLGRKRLDWEENREGEIDLGAWVQAQGEEERGGSGQVGWGGGVWWLDGGVLSLEQGGEERGGRKRCPARATMAGTGME</sequence>
<keyword evidence="2" id="KW-1185">Reference proteome</keyword>
<name>A0ACC2MDN1_PERAE</name>
<gene>
    <name evidence="1" type="ORF">MRB53_005540</name>
</gene>
<accession>A0ACC2MDN1</accession>
<dbReference type="Proteomes" id="UP001234297">
    <property type="component" value="Chromosome 2"/>
</dbReference>
<organism evidence="1 2">
    <name type="scientific">Persea americana</name>
    <name type="common">Avocado</name>
    <dbReference type="NCBI Taxonomy" id="3435"/>
    <lineage>
        <taxon>Eukaryota</taxon>
        <taxon>Viridiplantae</taxon>
        <taxon>Streptophyta</taxon>
        <taxon>Embryophyta</taxon>
        <taxon>Tracheophyta</taxon>
        <taxon>Spermatophyta</taxon>
        <taxon>Magnoliopsida</taxon>
        <taxon>Magnoliidae</taxon>
        <taxon>Laurales</taxon>
        <taxon>Lauraceae</taxon>
        <taxon>Persea</taxon>
    </lineage>
</organism>
<evidence type="ECO:0000313" key="2">
    <source>
        <dbReference type="Proteomes" id="UP001234297"/>
    </source>
</evidence>
<evidence type="ECO:0000313" key="1">
    <source>
        <dbReference type="EMBL" id="KAJ8643792.1"/>
    </source>
</evidence>